<dbReference type="InterPro" id="IPR050951">
    <property type="entry name" value="Retrovirus_Pol_polyprotein"/>
</dbReference>
<feature type="region of interest" description="Disordered" evidence="6">
    <location>
        <begin position="352"/>
        <end position="395"/>
    </location>
</feature>
<evidence type="ECO:0000313" key="10">
    <source>
        <dbReference type="Proteomes" id="UP000188320"/>
    </source>
</evidence>
<dbReference type="GO" id="GO:0016779">
    <property type="term" value="F:nucleotidyltransferase activity"/>
    <property type="evidence" value="ECO:0007669"/>
    <property type="project" value="UniProtKB-KW"/>
</dbReference>
<keyword evidence="2" id="KW-0548">Nucleotidyltransferase</keyword>
<evidence type="ECO:0000256" key="2">
    <source>
        <dbReference type="ARBA" id="ARBA00022695"/>
    </source>
</evidence>
<keyword evidence="3" id="KW-0540">Nuclease</keyword>
<dbReference type="InterPro" id="IPR041577">
    <property type="entry name" value="RT_RNaseH_2"/>
</dbReference>
<evidence type="ECO:0000256" key="1">
    <source>
        <dbReference type="ARBA" id="ARBA00022679"/>
    </source>
</evidence>
<keyword evidence="1" id="KW-0808">Transferase</keyword>
<dbReference type="InterPro" id="IPR043128">
    <property type="entry name" value="Rev_trsase/Diguanyl_cyclase"/>
</dbReference>
<reference evidence="10" key="1">
    <citation type="submission" date="2017-01" db="EMBL/GenBank/DDBJ databases">
        <authorList>
            <person name="Wang Y."/>
            <person name="White M."/>
            <person name="Kvist S."/>
            <person name="Moncalvo J.-M."/>
        </authorList>
    </citation>
    <scope>NUCLEOTIDE SEQUENCE [LARGE SCALE GENOMIC DNA]</scope>
    <source>
        <strain evidence="10">COL-18-3</strain>
    </source>
</reference>
<dbReference type="Gene3D" id="2.40.70.10">
    <property type="entry name" value="Acid Proteases"/>
    <property type="match status" value="1"/>
</dbReference>
<feature type="compositionally biased region" description="Polar residues" evidence="6">
    <location>
        <begin position="360"/>
        <end position="395"/>
    </location>
</feature>
<dbReference type="OrthoDB" id="2206504at2759"/>
<name>A0A1R1PPF9_ZANCU</name>
<evidence type="ECO:0000256" key="4">
    <source>
        <dbReference type="ARBA" id="ARBA00022759"/>
    </source>
</evidence>
<dbReference type="Pfam" id="PF17919">
    <property type="entry name" value="RT_RNaseH_2"/>
    <property type="match status" value="1"/>
</dbReference>
<dbReference type="Pfam" id="PF03732">
    <property type="entry name" value="Retrotrans_gag"/>
    <property type="match status" value="1"/>
</dbReference>
<dbReference type="SUPFAM" id="SSF50630">
    <property type="entry name" value="Acid proteases"/>
    <property type="match status" value="1"/>
</dbReference>
<feature type="region of interest" description="Disordered" evidence="6">
    <location>
        <begin position="233"/>
        <end position="294"/>
    </location>
</feature>
<feature type="compositionally biased region" description="Polar residues" evidence="6">
    <location>
        <begin position="233"/>
        <end position="242"/>
    </location>
</feature>
<keyword evidence="10" id="KW-1185">Reference proteome</keyword>
<dbReference type="Proteomes" id="UP000188320">
    <property type="component" value="Unassembled WGS sequence"/>
</dbReference>
<feature type="compositionally biased region" description="Basic and acidic residues" evidence="6">
    <location>
        <begin position="261"/>
        <end position="277"/>
    </location>
</feature>
<proteinExistence type="predicted"/>
<gene>
    <name evidence="9" type="ORF">AX774_g3661</name>
</gene>
<evidence type="ECO:0000256" key="6">
    <source>
        <dbReference type="SAM" id="MobiDB-lite"/>
    </source>
</evidence>
<feature type="domain" description="Retrotransposon gag" evidence="7">
    <location>
        <begin position="69"/>
        <end position="150"/>
    </location>
</feature>
<evidence type="ECO:0000259" key="8">
    <source>
        <dbReference type="Pfam" id="PF17919"/>
    </source>
</evidence>
<accession>A0A1R1PPF9</accession>
<dbReference type="CDD" id="cd00303">
    <property type="entry name" value="retropepsin_like"/>
    <property type="match status" value="1"/>
</dbReference>
<organism evidence="9 10">
    <name type="scientific">Zancudomyces culisetae</name>
    <name type="common">Gut fungus</name>
    <name type="synonym">Smittium culisetae</name>
    <dbReference type="NCBI Taxonomy" id="1213189"/>
    <lineage>
        <taxon>Eukaryota</taxon>
        <taxon>Fungi</taxon>
        <taxon>Fungi incertae sedis</taxon>
        <taxon>Zoopagomycota</taxon>
        <taxon>Kickxellomycotina</taxon>
        <taxon>Harpellomycetes</taxon>
        <taxon>Harpellales</taxon>
        <taxon>Legeriomycetaceae</taxon>
        <taxon>Zancudomyces</taxon>
    </lineage>
</organism>
<dbReference type="GO" id="GO:0004519">
    <property type="term" value="F:endonuclease activity"/>
    <property type="evidence" value="ECO:0007669"/>
    <property type="project" value="UniProtKB-KW"/>
</dbReference>
<protein>
    <submittedName>
        <fullName evidence="9">DNA damage-inducible protein 1</fullName>
    </submittedName>
</protein>
<dbReference type="SUPFAM" id="SSF56672">
    <property type="entry name" value="DNA/RNA polymerases"/>
    <property type="match status" value="1"/>
</dbReference>
<feature type="non-terminal residue" evidence="9">
    <location>
        <position position="718"/>
    </location>
</feature>
<evidence type="ECO:0000256" key="5">
    <source>
        <dbReference type="ARBA" id="ARBA00023268"/>
    </source>
</evidence>
<dbReference type="PANTHER" id="PTHR37984:SF5">
    <property type="entry name" value="PROTEIN NYNRIN-LIKE"/>
    <property type="match status" value="1"/>
</dbReference>
<keyword evidence="4" id="KW-0255">Endonuclease</keyword>
<keyword evidence="5" id="KW-0511">Multifunctional enzyme</keyword>
<dbReference type="PANTHER" id="PTHR37984">
    <property type="entry name" value="PROTEIN CBG26694"/>
    <property type="match status" value="1"/>
</dbReference>
<dbReference type="InterPro" id="IPR005162">
    <property type="entry name" value="Retrotrans_gag_dom"/>
</dbReference>
<evidence type="ECO:0000259" key="7">
    <source>
        <dbReference type="Pfam" id="PF03732"/>
    </source>
</evidence>
<evidence type="ECO:0000256" key="3">
    <source>
        <dbReference type="ARBA" id="ARBA00022722"/>
    </source>
</evidence>
<sequence length="718" mass="82460">MAISEEKKSMDSMILQQLCNMQRVTMEPEKFNPLEELEPKKWLKRYEMAAINNGWSDENKIEKLENYVVGKARTWYDRMYTSFASWEDTKQKFNEKFAGEEEEYKAWNEMQEIRQEEGEDVESLSIRIDVTARRANICGDKEKIKYLMKAVAPNQRKLVMKSKVKTYEEAVNLLIEEELVDNICFDNRPQTSSKKIEDNGRDRLNIQPSDIETLIDKFNQISSFMLKEMNGSRFRSSHTYNPQEKREYQKPRPHYNGKNRSYGDSHRNNNWEPKDQPQTEMSQGNAKGQARGTTVAEKEINCLEVEPFRSNPNSIDNEVYITEKRKINKNTDSIVEETNRRRKRPNQRIEADLSEEANEVQPSQTVAETEPQQHLNLSPGTNRLGQEQNRANYSNNNSVIKPYSIMEDLAKVKASISIPQLINIAPIVQTQLERFNNRINNERTVGTISNQKTTNCKTNVHIYGKSVPTVIDTGAACSVLATAIADKLGIFPDMDPNEYIITADGSRHMTLGKVSKLPIRLANVEFETEALIMDLPNNVLILGMDWLSKFTAQVDLRTNSLTITKNNNKVMLPLLVSKELNAQTWDNESEDLELFGIGKETKVIKEISTKIDEILEDVIHKYADQLVEEYTELTVTNVLEHSIDTGDAAPIKLKPYRIPNAMKELVRKEIEKDVEWAWTVECEQAVNLIKQKLTTAPILVHPNWDLPFIITTDASITG</sequence>
<feature type="domain" description="Reverse transcriptase/retrotransposon-derived protein RNase H-like" evidence="8">
    <location>
        <begin position="678"/>
        <end position="717"/>
    </location>
</feature>
<dbReference type="EMBL" id="LSSK01000578">
    <property type="protein sequence ID" value="OMH82848.1"/>
    <property type="molecule type" value="Genomic_DNA"/>
</dbReference>
<keyword evidence="4" id="KW-0378">Hydrolase</keyword>
<evidence type="ECO:0000313" key="9">
    <source>
        <dbReference type="EMBL" id="OMH82848.1"/>
    </source>
</evidence>
<dbReference type="Pfam" id="PF13975">
    <property type="entry name" value="gag-asp_proteas"/>
    <property type="match status" value="1"/>
</dbReference>
<dbReference type="Gene3D" id="3.30.70.270">
    <property type="match status" value="1"/>
</dbReference>
<comment type="caution">
    <text evidence="9">The sequence shown here is derived from an EMBL/GenBank/DDBJ whole genome shotgun (WGS) entry which is preliminary data.</text>
</comment>
<dbReference type="InterPro" id="IPR043502">
    <property type="entry name" value="DNA/RNA_pol_sf"/>
</dbReference>
<dbReference type="AlphaFoldDB" id="A0A1R1PPF9"/>
<dbReference type="InterPro" id="IPR021109">
    <property type="entry name" value="Peptidase_aspartic_dom_sf"/>
</dbReference>